<feature type="compositionally biased region" description="Low complexity" evidence="1">
    <location>
        <begin position="17"/>
        <end position="31"/>
    </location>
</feature>
<evidence type="ECO:0000256" key="2">
    <source>
        <dbReference type="SAM" id="Phobius"/>
    </source>
</evidence>
<reference evidence="4" key="1">
    <citation type="journal article" date="2014" name="Genome Announc.">
        <title>Draft genome sequence of the formaldehyde-resistant fungus Byssochlamys spectabilis No. 5 (anamorph Paecilomyces variotii No. 5) (NBRC109023).</title>
        <authorList>
            <person name="Oka T."/>
            <person name="Ekino K."/>
            <person name="Fukuda K."/>
            <person name="Nomura Y."/>
        </authorList>
    </citation>
    <scope>NUCLEOTIDE SEQUENCE [LARGE SCALE GENOMIC DNA]</scope>
    <source>
        <strain evidence="4">No. 5 / NBRC 109023</strain>
    </source>
</reference>
<feature type="region of interest" description="Disordered" evidence="1">
    <location>
        <begin position="154"/>
        <end position="174"/>
    </location>
</feature>
<evidence type="ECO:0000313" key="3">
    <source>
        <dbReference type="EMBL" id="GAD98927.1"/>
    </source>
</evidence>
<dbReference type="HOGENOM" id="CLU_679708_0_0_1"/>
<protein>
    <submittedName>
        <fullName evidence="3">Uncharacterized protein</fullName>
    </submittedName>
</protein>
<feature type="region of interest" description="Disordered" evidence="1">
    <location>
        <begin position="78"/>
        <end position="100"/>
    </location>
</feature>
<organism evidence="3 4">
    <name type="scientific">Byssochlamys spectabilis (strain No. 5 / NBRC 109023)</name>
    <name type="common">Paecilomyces variotii</name>
    <dbReference type="NCBI Taxonomy" id="1356009"/>
    <lineage>
        <taxon>Eukaryota</taxon>
        <taxon>Fungi</taxon>
        <taxon>Dikarya</taxon>
        <taxon>Ascomycota</taxon>
        <taxon>Pezizomycotina</taxon>
        <taxon>Eurotiomycetes</taxon>
        <taxon>Eurotiomycetidae</taxon>
        <taxon>Eurotiales</taxon>
        <taxon>Thermoascaceae</taxon>
        <taxon>Paecilomyces</taxon>
    </lineage>
</organism>
<dbReference type="AlphaFoldDB" id="V5GDD0"/>
<gene>
    <name evidence="3" type="ORF">PVAR5_7630</name>
</gene>
<feature type="compositionally biased region" description="Low complexity" evidence="1">
    <location>
        <begin position="78"/>
        <end position="87"/>
    </location>
</feature>
<sequence>MFSGLRCTKVRRTAVPSEEAATSTSAEATTTNKMTVTSSVRETQVSTASDPVFRPNAGSMTATGTAGTEVTSWVSLLPSSTDTSTTPAGISSKDPTATNSTGQTTLRIALIASIGALVLLILAALVWKLLQRRWKRITRDATGYYATEKPQLDRRISTPNLSPGGSSFQEGKSGSNIHIRDSLAQLEPLPRVVATSPAERPRGALPERSDYKGRLYSADRLDSRNPTDLRDPFSDAAQIRESDGRDDAAAVIKDPFADPSQPTERENRLLQVRRSLSPSDSRLQRATSRSSTGRGRKDGTNQYESHTREESASSSIIVLPGHNSLSPSLSYQPIPASLGQWRPDPEKQSTRSSRVSSRSDPFDLEETSMTRSTIVRPDEADTQFDQTFSGTTDSTIDYSKNDNGK</sequence>
<keyword evidence="2" id="KW-0472">Membrane</keyword>
<feature type="region of interest" description="Disordered" evidence="1">
    <location>
        <begin position="1"/>
        <end position="65"/>
    </location>
</feature>
<accession>V5GDD0</accession>
<keyword evidence="4" id="KW-1185">Reference proteome</keyword>
<dbReference type="InParanoid" id="V5GDD0"/>
<evidence type="ECO:0000313" key="4">
    <source>
        <dbReference type="Proteomes" id="UP000018001"/>
    </source>
</evidence>
<feature type="compositionally biased region" description="Low complexity" evidence="1">
    <location>
        <begin position="350"/>
        <end position="359"/>
    </location>
</feature>
<feature type="compositionally biased region" description="Basic and acidic residues" evidence="1">
    <location>
        <begin position="199"/>
        <end position="234"/>
    </location>
</feature>
<feature type="compositionally biased region" description="Polar residues" evidence="1">
    <location>
        <begin position="383"/>
        <end position="398"/>
    </location>
</feature>
<feature type="compositionally biased region" description="Basic and acidic residues" evidence="1">
    <location>
        <begin position="295"/>
        <end position="311"/>
    </location>
</feature>
<dbReference type="Proteomes" id="UP000018001">
    <property type="component" value="Unassembled WGS sequence"/>
</dbReference>
<dbReference type="OrthoDB" id="10532392at2759"/>
<keyword evidence="2" id="KW-1133">Transmembrane helix</keyword>
<feature type="region of interest" description="Disordered" evidence="1">
    <location>
        <begin position="271"/>
        <end position="314"/>
    </location>
</feature>
<feature type="compositionally biased region" description="Polar residues" evidence="1">
    <location>
        <begin position="274"/>
        <end position="286"/>
    </location>
</feature>
<feature type="region of interest" description="Disordered" evidence="1">
    <location>
        <begin position="191"/>
        <end position="234"/>
    </location>
</feature>
<evidence type="ECO:0000256" key="1">
    <source>
        <dbReference type="SAM" id="MobiDB-lite"/>
    </source>
</evidence>
<feature type="transmembrane region" description="Helical" evidence="2">
    <location>
        <begin position="108"/>
        <end position="130"/>
    </location>
</feature>
<feature type="compositionally biased region" description="Polar residues" evidence="1">
    <location>
        <begin position="157"/>
        <end position="174"/>
    </location>
</feature>
<dbReference type="EMBL" id="BAUL01000267">
    <property type="protein sequence ID" value="GAD98927.1"/>
    <property type="molecule type" value="Genomic_DNA"/>
</dbReference>
<proteinExistence type="predicted"/>
<keyword evidence="2" id="KW-0812">Transmembrane</keyword>
<feature type="compositionally biased region" description="Polar residues" evidence="1">
    <location>
        <begin position="32"/>
        <end position="49"/>
    </location>
</feature>
<comment type="caution">
    <text evidence="3">The sequence shown here is derived from an EMBL/GenBank/DDBJ whole genome shotgun (WGS) entry which is preliminary data.</text>
</comment>
<name>V5GDD0_BYSSN</name>
<feature type="region of interest" description="Disordered" evidence="1">
    <location>
        <begin position="336"/>
        <end position="405"/>
    </location>
</feature>